<dbReference type="InterPro" id="IPR033248">
    <property type="entry name" value="Transketolase_C"/>
</dbReference>
<keyword evidence="13" id="KW-1185">Reference proteome</keyword>
<proteinExistence type="inferred from homology"/>
<feature type="binding site" evidence="10">
    <location>
        <position position="183"/>
    </location>
    <ligand>
        <name>thiamine diphosphate</name>
        <dbReference type="ChEBI" id="CHEBI:58937"/>
    </ligand>
</feature>
<feature type="binding site" evidence="10">
    <location>
        <begin position="155"/>
        <end position="156"/>
    </location>
    <ligand>
        <name>thiamine diphosphate</name>
        <dbReference type="ChEBI" id="CHEBI:58937"/>
    </ligand>
</feature>
<accession>A0A1H6KM14</accession>
<evidence type="ECO:0000259" key="11">
    <source>
        <dbReference type="SMART" id="SM00861"/>
    </source>
</evidence>
<dbReference type="Pfam" id="PF02780">
    <property type="entry name" value="Transketolase_C"/>
    <property type="match status" value="1"/>
</dbReference>
<comment type="cofactor">
    <cofactor evidence="10">
        <name>thiamine diphosphate</name>
        <dbReference type="ChEBI" id="CHEBI:58937"/>
    </cofactor>
    <text evidence="10">Binds 1 thiamine pyrophosphate per subunit.</text>
</comment>
<keyword evidence="5 10" id="KW-0479">Metal-binding</keyword>
<dbReference type="UniPathway" id="UPA00064">
    <property type="reaction ID" value="UER00091"/>
</dbReference>
<keyword evidence="7 10" id="KW-0784">Thiamine biosynthesis</keyword>
<evidence type="ECO:0000256" key="4">
    <source>
        <dbReference type="ARBA" id="ARBA00022679"/>
    </source>
</evidence>
<dbReference type="InterPro" id="IPR029061">
    <property type="entry name" value="THDP-binding"/>
</dbReference>
<evidence type="ECO:0000313" key="12">
    <source>
        <dbReference type="EMBL" id="SEH74777.1"/>
    </source>
</evidence>
<protein>
    <recommendedName>
        <fullName evidence="10">1-deoxy-D-xylulose-5-phosphate synthase</fullName>
        <ecNumber evidence="10">2.2.1.7</ecNumber>
    </recommendedName>
    <alternativeName>
        <fullName evidence="10">1-deoxyxylulose-5-phosphate synthase</fullName>
        <shortName evidence="10">DXP synthase</shortName>
        <shortName evidence="10">DXPS</shortName>
    </alternativeName>
</protein>
<evidence type="ECO:0000256" key="10">
    <source>
        <dbReference type="HAMAP-Rule" id="MF_00315"/>
    </source>
</evidence>
<dbReference type="Gene3D" id="3.40.50.920">
    <property type="match status" value="1"/>
</dbReference>
<dbReference type="PROSITE" id="PS00801">
    <property type="entry name" value="TRANSKETOLASE_1"/>
    <property type="match status" value="1"/>
</dbReference>
<dbReference type="AlphaFoldDB" id="A0A1H6KM14"/>
<dbReference type="GO" id="GO:0009228">
    <property type="term" value="P:thiamine biosynthetic process"/>
    <property type="evidence" value="ECO:0007669"/>
    <property type="project" value="UniProtKB-UniRule"/>
</dbReference>
<evidence type="ECO:0000256" key="8">
    <source>
        <dbReference type="ARBA" id="ARBA00023052"/>
    </source>
</evidence>
<evidence type="ECO:0000256" key="5">
    <source>
        <dbReference type="ARBA" id="ARBA00022723"/>
    </source>
</evidence>
<keyword evidence="8 10" id="KW-0786">Thiamine pyrophosphate</keyword>
<dbReference type="InterPro" id="IPR049557">
    <property type="entry name" value="Transketolase_CS"/>
</dbReference>
<dbReference type="EC" id="2.2.1.7" evidence="10"/>
<keyword evidence="4 10" id="KW-0808">Transferase</keyword>
<feature type="binding site" evidence="10">
    <location>
        <position position="372"/>
    </location>
    <ligand>
        <name>thiamine diphosphate</name>
        <dbReference type="ChEBI" id="CHEBI:58937"/>
    </ligand>
</feature>
<dbReference type="SUPFAM" id="SSF52922">
    <property type="entry name" value="TK C-terminal domain-like"/>
    <property type="match status" value="1"/>
</dbReference>
<dbReference type="HAMAP" id="MF_00315">
    <property type="entry name" value="DXP_synth"/>
    <property type="match status" value="1"/>
</dbReference>
<dbReference type="Pfam" id="PF02779">
    <property type="entry name" value="Transket_pyr"/>
    <property type="match status" value="1"/>
</dbReference>
<dbReference type="InterPro" id="IPR005477">
    <property type="entry name" value="Dxylulose-5-P_synthase"/>
</dbReference>
<evidence type="ECO:0000313" key="13">
    <source>
        <dbReference type="Proteomes" id="UP000176204"/>
    </source>
</evidence>
<evidence type="ECO:0000256" key="9">
    <source>
        <dbReference type="ARBA" id="ARBA00023229"/>
    </source>
</evidence>
<dbReference type="GO" id="GO:0030976">
    <property type="term" value="F:thiamine pyrophosphate binding"/>
    <property type="evidence" value="ECO:0007669"/>
    <property type="project" value="UniProtKB-UniRule"/>
</dbReference>
<comment type="function">
    <text evidence="10">Catalyzes the acyloin condensation reaction between C atoms 2 and 3 of pyruvate and glyceraldehyde 3-phosphate to yield 1-deoxy-D-xylulose-5-phosphate (DXP).</text>
</comment>
<comment type="similarity">
    <text evidence="2 10">Belongs to the transketolase family. DXPS subfamily.</text>
</comment>
<dbReference type="CDD" id="cd07033">
    <property type="entry name" value="TPP_PYR_DXS_TK_like"/>
    <property type="match status" value="1"/>
</dbReference>
<comment type="subunit">
    <text evidence="3 10">Homodimer.</text>
</comment>
<feature type="binding site" evidence="10">
    <location>
        <position position="82"/>
    </location>
    <ligand>
        <name>thiamine diphosphate</name>
        <dbReference type="ChEBI" id="CHEBI:58937"/>
    </ligand>
</feature>
<dbReference type="GO" id="GO:0005829">
    <property type="term" value="C:cytosol"/>
    <property type="evidence" value="ECO:0007669"/>
    <property type="project" value="TreeGrafter"/>
</dbReference>
<dbReference type="InterPro" id="IPR020826">
    <property type="entry name" value="Transketolase_BS"/>
</dbReference>
<sequence>MMNSPCNELPPLLREIHSPADVKALPSDKLPELAQEIRSVLVDTLSKTGGHLAPNLGVVELSIALHSVFDSPKDKILFDVSHQSYVHKMLTGRADKLHTIRQFEGISGFMKRSESPHDAFGAGHAGTALSAALGMAAARDLDGENYHVVAVAGDGAFTCGTTLEALNNVAQTSRRFITILNDNEWSIDKNVGALAKYFASLQATETFTWLRDKTEGFIEKLAGSEVRYQARKLASTARGMISPASLFGQFGLSYYGPVDGHDIPKLIKLLRIIKRRNEPTLLHIITEKGRGYQPAIDNPSKFHGVGCYSISDGSTQKNATPTYSEIFARTLTEMAGDDPKVTAITAAMPTGTMLSLFREKYPKRFFDVGIAEEHAAIFAAGMASEGYKPYLAVYSTFMQRCIDMIQHDIALQDLPVRLCMDRAGLSPDDGPTHHGLFDIAMMRAIPKLVIMQPRDEAEFYNMLHTMNAYNDGPTAIRYPRGTGTGAAIPAQAELLPIGRAETLQDGTDIALFALGSMNGLAEQAARLLEAQGYSVALINARFAKPVDKNSLLRYARRCKILCTLEDHVVSGGFGSAVLEALHDEPDTCPVELIGWPDTFIEHGTADLLHHKYGLTPEAVADRIQQRLHPS</sequence>
<keyword evidence="6 10" id="KW-0460">Magnesium</keyword>
<organism evidence="12 13">
    <name type="scientific">Akkermansia glycaniphila</name>
    <dbReference type="NCBI Taxonomy" id="1679444"/>
    <lineage>
        <taxon>Bacteria</taxon>
        <taxon>Pseudomonadati</taxon>
        <taxon>Verrucomicrobiota</taxon>
        <taxon>Verrucomicrobiia</taxon>
        <taxon>Verrucomicrobiales</taxon>
        <taxon>Akkermansiaceae</taxon>
        <taxon>Akkermansia</taxon>
    </lineage>
</organism>
<dbReference type="EMBL" id="LT629973">
    <property type="protein sequence ID" value="SEH74777.1"/>
    <property type="molecule type" value="Genomic_DNA"/>
</dbReference>
<reference evidence="13" key="1">
    <citation type="submission" date="2016-09" db="EMBL/GenBank/DDBJ databases">
        <authorList>
            <person name="Koehorst J."/>
        </authorList>
    </citation>
    <scope>NUCLEOTIDE SEQUENCE [LARGE SCALE GENOMIC DNA]</scope>
</reference>
<dbReference type="GO" id="GO:0016114">
    <property type="term" value="P:terpenoid biosynthetic process"/>
    <property type="evidence" value="ECO:0007669"/>
    <property type="project" value="UniProtKB-UniRule"/>
</dbReference>
<dbReference type="Gene3D" id="3.40.50.970">
    <property type="match status" value="2"/>
</dbReference>
<dbReference type="RefSeq" id="WP_245741056.1">
    <property type="nucleotide sequence ID" value="NZ_LIGX01000014.1"/>
</dbReference>
<comment type="cofactor">
    <cofactor evidence="10">
        <name>Mg(2+)</name>
        <dbReference type="ChEBI" id="CHEBI:18420"/>
    </cofactor>
    <text evidence="10">Binds 1 Mg(2+) ion per subunit.</text>
</comment>
<dbReference type="GO" id="GO:0019288">
    <property type="term" value="P:isopentenyl diphosphate biosynthetic process, methylerythritol 4-phosphate pathway"/>
    <property type="evidence" value="ECO:0007669"/>
    <property type="project" value="TreeGrafter"/>
</dbReference>
<dbReference type="GO" id="GO:0000287">
    <property type="term" value="F:magnesium ion binding"/>
    <property type="evidence" value="ECO:0007669"/>
    <property type="project" value="UniProtKB-UniRule"/>
</dbReference>
<dbReference type="NCBIfam" id="TIGR00204">
    <property type="entry name" value="dxs"/>
    <property type="match status" value="1"/>
</dbReference>
<feature type="domain" description="Transketolase-like pyrimidine-binding" evidence="11">
    <location>
        <begin position="321"/>
        <end position="486"/>
    </location>
</feature>
<feature type="binding site" evidence="10">
    <location>
        <position position="183"/>
    </location>
    <ligand>
        <name>Mg(2+)</name>
        <dbReference type="ChEBI" id="CHEBI:18420"/>
    </ligand>
</feature>
<feature type="binding site" evidence="10">
    <location>
        <position position="154"/>
    </location>
    <ligand>
        <name>Mg(2+)</name>
        <dbReference type="ChEBI" id="CHEBI:18420"/>
    </ligand>
</feature>
<dbReference type="SUPFAM" id="SSF52518">
    <property type="entry name" value="Thiamin diphosphate-binding fold (THDP-binding)"/>
    <property type="match status" value="2"/>
</dbReference>
<gene>
    <name evidence="10" type="primary">dxs</name>
    <name evidence="12" type="ORF">PYTT_0419</name>
</gene>
<dbReference type="Proteomes" id="UP000176204">
    <property type="component" value="Chromosome I"/>
</dbReference>
<name>A0A1H6KM14_9BACT</name>
<feature type="binding site" evidence="10">
    <location>
        <begin position="123"/>
        <end position="125"/>
    </location>
    <ligand>
        <name>thiamine diphosphate</name>
        <dbReference type="ChEBI" id="CHEBI:58937"/>
    </ligand>
</feature>
<dbReference type="NCBIfam" id="NF003933">
    <property type="entry name" value="PRK05444.2-2"/>
    <property type="match status" value="1"/>
</dbReference>
<dbReference type="Pfam" id="PF13292">
    <property type="entry name" value="DXP_synthase_N"/>
    <property type="match status" value="1"/>
</dbReference>
<dbReference type="CDD" id="cd02007">
    <property type="entry name" value="TPP_DXS"/>
    <property type="match status" value="1"/>
</dbReference>
<dbReference type="PANTHER" id="PTHR43322">
    <property type="entry name" value="1-D-DEOXYXYLULOSE 5-PHOSPHATE SYNTHASE-RELATED"/>
    <property type="match status" value="1"/>
</dbReference>
<evidence type="ECO:0000256" key="1">
    <source>
        <dbReference type="ARBA" id="ARBA00004980"/>
    </source>
</evidence>
<comment type="catalytic activity">
    <reaction evidence="10">
        <text>D-glyceraldehyde 3-phosphate + pyruvate + H(+) = 1-deoxy-D-xylulose 5-phosphate + CO2</text>
        <dbReference type="Rhea" id="RHEA:12605"/>
        <dbReference type="ChEBI" id="CHEBI:15361"/>
        <dbReference type="ChEBI" id="CHEBI:15378"/>
        <dbReference type="ChEBI" id="CHEBI:16526"/>
        <dbReference type="ChEBI" id="CHEBI:57792"/>
        <dbReference type="ChEBI" id="CHEBI:59776"/>
        <dbReference type="EC" id="2.2.1.7"/>
    </reaction>
</comment>
<comment type="pathway">
    <text evidence="1 10">Metabolic intermediate biosynthesis; 1-deoxy-D-xylulose 5-phosphate biosynthesis; 1-deoxy-D-xylulose 5-phosphate from D-glyceraldehyde 3-phosphate and pyruvate: step 1/1.</text>
</comment>
<dbReference type="SMART" id="SM00861">
    <property type="entry name" value="Transket_pyr"/>
    <property type="match status" value="1"/>
</dbReference>
<dbReference type="PROSITE" id="PS00802">
    <property type="entry name" value="TRANSKETOLASE_2"/>
    <property type="match status" value="1"/>
</dbReference>
<feature type="binding site" evidence="10">
    <location>
        <position position="292"/>
    </location>
    <ligand>
        <name>thiamine diphosphate</name>
        <dbReference type="ChEBI" id="CHEBI:58937"/>
    </ligand>
</feature>
<evidence type="ECO:0000256" key="3">
    <source>
        <dbReference type="ARBA" id="ARBA00011738"/>
    </source>
</evidence>
<dbReference type="InterPro" id="IPR009014">
    <property type="entry name" value="Transketo_C/PFOR_II"/>
</dbReference>
<evidence type="ECO:0000256" key="2">
    <source>
        <dbReference type="ARBA" id="ARBA00011081"/>
    </source>
</evidence>
<dbReference type="STRING" id="1679444.PYTT_0419"/>
<dbReference type="KEGG" id="agl:PYTT_0419"/>
<dbReference type="PANTHER" id="PTHR43322:SF5">
    <property type="entry name" value="1-DEOXY-D-XYLULOSE-5-PHOSPHATE SYNTHASE, CHLOROPLASTIC"/>
    <property type="match status" value="1"/>
</dbReference>
<evidence type="ECO:0000256" key="6">
    <source>
        <dbReference type="ARBA" id="ARBA00022842"/>
    </source>
</evidence>
<evidence type="ECO:0000256" key="7">
    <source>
        <dbReference type="ARBA" id="ARBA00022977"/>
    </source>
</evidence>
<keyword evidence="9 10" id="KW-0414">Isoprene biosynthesis</keyword>
<dbReference type="InterPro" id="IPR005475">
    <property type="entry name" value="Transketolase-like_Pyr-bd"/>
</dbReference>
<dbReference type="GO" id="GO:0008661">
    <property type="term" value="F:1-deoxy-D-xylulose-5-phosphate synthase activity"/>
    <property type="evidence" value="ECO:0007669"/>
    <property type="project" value="UniProtKB-UniRule"/>
</dbReference>